<dbReference type="OMA" id="QPNLMAI"/>
<dbReference type="STRING" id="5888.A0DIR4"/>
<dbReference type="RefSeq" id="XP_001450328.1">
    <property type="nucleotide sequence ID" value="XM_001450291.1"/>
</dbReference>
<feature type="domain" description="Rab-GAP TBC" evidence="1">
    <location>
        <begin position="266"/>
        <end position="469"/>
    </location>
</feature>
<dbReference type="InterPro" id="IPR050302">
    <property type="entry name" value="Rab_GAP_TBC_domain"/>
</dbReference>
<dbReference type="FunFam" id="1.10.8.270:FF:000084">
    <property type="entry name" value="Uncharacterized protein"/>
    <property type="match status" value="1"/>
</dbReference>
<dbReference type="GO" id="GO:0005096">
    <property type="term" value="F:GTPase activator activity"/>
    <property type="evidence" value="ECO:0000318"/>
    <property type="project" value="GO_Central"/>
</dbReference>
<dbReference type="PANTHER" id="PTHR47219">
    <property type="entry name" value="RAB GTPASE-ACTIVATING PROTEIN 1-LIKE"/>
    <property type="match status" value="1"/>
</dbReference>
<dbReference type="Proteomes" id="UP000000600">
    <property type="component" value="Unassembled WGS sequence"/>
</dbReference>
<protein>
    <recommendedName>
        <fullName evidence="1">Rab-GAP TBC domain-containing protein</fullName>
    </recommendedName>
</protein>
<dbReference type="Pfam" id="PF00566">
    <property type="entry name" value="RabGAP-TBC"/>
    <property type="match status" value="1"/>
</dbReference>
<gene>
    <name evidence="2" type="ORF">GSPATT00017288001</name>
</gene>
<sequence length="529" mass="63759">MIIQIHKNIWLQFQYKILQELNIKQERIQLQKEPNKHLIKKTASAVRTARDQKMLQQFRAGTVKLREIQNEYSKHYLMKLLKFVVLVFKKRVELTQQDSLKIQIDVQLIQEESLDCLEIFSWVGGSEVRDSYKFQQEIIYYIYLMWLTKSYSFIKTRIDYHIRKPPQIQEGQQEIVQQPSPNQKCKQRSVSANSKMKINIIKDFYKLSKDDQYIYNSIEINDITFIEQATKDNRTLEKNDWQIILKNKSFTGYKVQQIHQSIMLQTMEYDIRRQWWIFVSNQEQNKKELRNQSYQKLKKADTLHKIQIEKDVARTIIHDMFNMRNQQSLKNILIAYANYDKELGYVQGLNIIVANLLVCYDLSVNDQQLNDFEVMDEERDETVFFIFLYIMKDQNWRVVFLEGFEGLRLKIDVLEQMMKKKIPELHRHFYDEGITDFFPFFSRFYMTLLMYNIPWRFSGMILDLFLIEGEEIIHKLILAMLSYHKNKLITRNYSDIRTFCQEQLVESFLEIFDASQPNLMAILQKLNLL</sequence>
<dbReference type="InterPro" id="IPR000195">
    <property type="entry name" value="Rab-GAP-TBC_dom"/>
</dbReference>
<dbReference type="GeneID" id="5036113"/>
<dbReference type="AlphaFoldDB" id="A0DIR4"/>
<proteinExistence type="predicted"/>
<dbReference type="InParanoid" id="A0DIR4"/>
<accession>A0DIR4</accession>
<dbReference type="HOGENOM" id="CLU_515341_0_0_1"/>
<reference evidence="2 3" key="1">
    <citation type="journal article" date="2006" name="Nature">
        <title>Global trends of whole-genome duplications revealed by the ciliate Paramecium tetraurelia.</title>
        <authorList>
            <consortium name="Genoscope"/>
            <person name="Aury J.-M."/>
            <person name="Jaillon O."/>
            <person name="Duret L."/>
            <person name="Noel B."/>
            <person name="Jubin C."/>
            <person name="Porcel B.M."/>
            <person name="Segurens B."/>
            <person name="Daubin V."/>
            <person name="Anthouard V."/>
            <person name="Aiach N."/>
            <person name="Arnaiz O."/>
            <person name="Billaut A."/>
            <person name="Beisson J."/>
            <person name="Blanc I."/>
            <person name="Bouhouche K."/>
            <person name="Camara F."/>
            <person name="Duharcourt S."/>
            <person name="Guigo R."/>
            <person name="Gogendeau D."/>
            <person name="Katinka M."/>
            <person name="Keller A.-M."/>
            <person name="Kissmehl R."/>
            <person name="Klotz C."/>
            <person name="Koll F."/>
            <person name="Le Moue A."/>
            <person name="Lepere C."/>
            <person name="Malinsky S."/>
            <person name="Nowacki M."/>
            <person name="Nowak J.K."/>
            <person name="Plattner H."/>
            <person name="Poulain J."/>
            <person name="Ruiz F."/>
            <person name="Serrano V."/>
            <person name="Zagulski M."/>
            <person name="Dessen P."/>
            <person name="Betermier M."/>
            <person name="Weissenbach J."/>
            <person name="Scarpelli C."/>
            <person name="Schachter V."/>
            <person name="Sperling L."/>
            <person name="Meyer E."/>
            <person name="Cohen J."/>
            <person name="Wincker P."/>
        </authorList>
    </citation>
    <scope>NUCLEOTIDE SEQUENCE [LARGE SCALE GENOMIC DNA]</scope>
    <source>
        <strain evidence="2 3">Stock d4-2</strain>
    </source>
</reference>
<dbReference type="eggNOG" id="KOG1102">
    <property type="taxonomic scope" value="Eukaryota"/>
</dbReference>
<keyword evidence="3" id="KW-1185">Reference proteome</keyword>
<organism evidence="2 3">
    <name type="scientific">Paramecium tetraurelia</name>
    <dbReference type="NCBI Taxonomy" id="5888"/>
    <lineage>
        <taxon>Eukaryota</taxon>
        <taxon>Sar</taxon>
        <taxon>Alveolata</taxon>
        <taxon>Ciliophora</taxon>
        <taxon>Intramacronucleata</taxon>
        <taxon>Oligohymenophorea</taxon>
        <taxon>Peniculida</taxon>
        <taxon>Parameciidae</taxon>
        <taxon>Paramecium</taxon>
    </lineage>
</organism>
<dbReference type="SUPFAM" id="SSF47923">
    <property type="entry name" value="Ypt/Rab-GAP domain of gyp1p"/>
    <property type="match status" value="2"/>
</dbReference>
<dbReference type="KEGG" id="ptm:GSPATT00017288001"/>
<dbReference type="PANTHER" id="PTHR47219:SF9">
    <property type="entry name" value="GTPASE ACTIVATING PROTEIN AND CENTROSOME-ASSOCIATED, ISOFORM B"/>
    <property type="match status" value="1"/>
</dbReference>
<dbReference type="InterPro" id="IPR035969">
    <property type="entry name" value="Rab-GAP_TBC_sf"/>
</dbReference>
<dbReference type="Gene3D" id="1.10.8.270">
    <property type="entry name" value="putative rabgap domain of human tbc1 domain family member 14 like domains"/>
    <property type="match status" value="1"/>
</dbReference>
<evidence type="ECO:0000259" key="1">
    <source>
        <dbReference type="PROSITE" id="PS50086"/>
    </source>
</evidence>
<dbReference type="SMART" id="SM00164">
    <property type="entry name" value="TBC"/>
    <property type="match status" value="1"/>
</dbReference>
<name>A0DIR4_PARTE</name>
<evidence type="ECO:0000313" key="3">
    <source>
        <dbReference type="Proteomes" id="UP000000600"/>
    </source>
</evidence>
<dbReference type="EMBL" id="CT868452">
    <property type="protein sequence ID" value="CAK82931.1"/>
    <property type="molecule type" value="Genomic_DNA"/>
</dbReference>
<evidence type="ECO:0000313" key="2">
    <source>
        <dbReference type="EMBL" id="CAK82931.1"/>
    </source>
</evidence>
<dbReference type="Gene3D" id="1.10.472.80">
    <property type="entry name" value="Ypt/Rab-GAP domain of gyp1p, domain 3"/>
    <property type="match status" value="1"/>
</dbReference>
<dbReference type="PROSITE" id="PS50086">
    <property type="entry name" value="TBC_RABGAP"/>
    <property type="match status" value="1"/>
</dbReference>
<dbReference type="OrthoDB" id="294251at2759"/>